<organism evidence="1 2">
    <name type="scientific">Araneus ventricosus</name>
    <name type="common">Orbweaver spider</name>
    <name type="synonym">Epeira ventricosa</name>
    <dbReference type="NCBI Taxonomy" id="182803"/>
    <lineage>
        <taxon>Eukaryota</taxon>
        <taxon>Metazoa</taxon>
        <taxon>Ecdysozoa</taxon>
        <taxon>Arthropoda</taxon>
        <taxon>Chelicerata</taxon>
        <taxon>Arachnida</taxon>
        <taxon>Araneae</taxon>
        <taxon>Araneomorphae</taxon>
        <taxon>Entelegynae</taxon>
        <taxon>Araneoidea</taxon>
        <taxon>Araneidae</taxon>
        <taxon>Araneus</taxon>
    </lineage>
</organism>
<gene>
    <name evidence="1" type="ORF">AVEN_209733_1</name>
</gene>
<dbReference type="Proteomes" id="UP000499080">
    <property type="component" value="Unassembled WGS sequence"/>
</dbReference>
<dbReference type="AlphaFoldDB" id="A0A4Y2CDT1"/>
<comment type="caution">
    <text evidence="1">The sequence shown here is derived from an EMBL/GenBank/DDBJ whole genome shotgun (WGS) entry which is preliminary data.</text>
</comment>
<protein>
    <submittedName>
        <fullName evidence="1">Uncharacterized protein</fullName>
    </submittedName>
</protein>
<name>A0A4Y2CDT1_ARAVE</name>
<reference evidence="1 2" key="1">
    <citation type="journal article" date="2019" name="Sci. Rep.">
        <title>Orb-weaving spider Araneus ventricosus genome elucidates the spidroin gene catalogue.</title>
        <authorList>
            <person name="Kono N."/>
            <person name="Nakamura H."/>
            <person name="Ohtoshi R."/>
            <person name="Moran D.A.P."/>
            <person name="Shinohara A."/>
            <person name="Yoshida Y."/>
            <person name="Fujiwara M."/>
            <person name="Mori M."/>
            <person name="Tomita M."/>
            <person name="Arakawa K."/>
        </authorList>
    </citation>
    <scope>NUCLEOTIDE SEQUENCE [LARGE SCALE GENOMIC DNA]</scope>
</reference>
<dbReference type="EMBL" id="BGPR01000176">
    <property type="protein sequence ID" value="GBM02036.1"/>
    <property type="molecule type" value="Genomic_DNA"/>
</dbReference>
<proteinExistence type="predicted"/>
<evidence type="ECO:0000313" key="2">
    <source>
        <dbReference type="Proteomes" id="UP000499080"/>
    </source>
</evidence>
<evidence type="ECO:0000313" key="1">
    <source>
        <dbReference type="EMBL" id="GBM02036.1"/>
    </source>
</evidence>
<accession>A0A4Y2CDT1</accession>
<sequence length="253" mass="28272">MPDFTLLLEPRWPSGKVSDLRSEGSSLGFEAGGLQSRIWGRRAPFSDLGPESSSLGICGRRAPARICSRRAPVSDLRSESSSLGFGFGGLQARNPILLKILRVLGLLLAKSHIGVKPPPAGAVQKFGERGCQLRCRPRHLTAVLNYELRPKIAQYVNIPKFHSSSLLPFRITEFACTRLPRHTGVIPNIVCSKISKFINLHDVEHFLYGCNFRSMYTSNTRQLKAIVLRTISIKSADRFEIFNAHFYYDLLFG</sequence>
<keyword evidence="2" id="KW-1185">Reference proteome</keyword>